<evidence type="ECO:0000256" key="1">
    <source>
        <dbReference type="ARBA" id="ARBA00023015"/>
    </source>
</evidence>
<dbReference type="Proteomes" id="UP001318040">
    <property type="component" value="Chromosome 9"/>
</dbReference>
<feature type="compositionally biased region" description="Basic residues" evidence="5">
    <location>
        <begin position="1993"/>
        <end position="2007"/>
    </location>
</feature>
<feature type="compositionally biased region" description="Acidic residues" evidence="5">
    <location>
        <begin position="246"/>
        <end position="263"/>
    </location>
</feature>
<feature type="region of interest" description="Disordered" evidence="5">
    <location>
        <begin position="1727"/>
        <end position="1804"/>
    </location>
</feature>
<keyword evidence="1" id="KW-0805">Transcription regulation</keyword>
<feature type="region of interest" description="Disordered" evidence="5">
    <location>
        <begin position="90"/>
        <end position="109"/>
    </location>
</feature>
<dbReference type="GO" id="GO:0006357">
    <property type="term" value="P:regulation of transcription by RNA polymerase II"/>
    <property type="evidence" value="ECO:0007669"/>
    <property type="project" value="TreeGrafter"/>
</dbReference>
<dbReference type="Pfam" id="PF15090">
    <property type="entry name" value="DUF4553"/>
    <property type="match status" value="1"/>
</dbReference>
<feature type="region of interest" description="Disordered" evidence="5">
    <location>
        <begin position="486"/>
        <end position="583"/>
    </location>
</feature>
<keyword evidence="2" id="KW-0238">DNA-binding</keyword>
<dbReference type="GO" id="GO:0003677">
    <property type="term" value="F:DNA binding"/>
    <property type="evidence" value="ECO:0007669"/>
    <property type="project" value="UniProtKB-KW"/>
</dbReference>
<feature type="region of interest" description="Disordered" evidence="5">
    <location>
        <begin position="1851"/>
        <end position="1944"/>
    </location>
</feature>
<feature type="region of interest" description="Disordered" evidence="5">
    <location>
        <begin position="1973"/>
        <end position="2007"/>
    </location>
</feature>
<organism evidence="6 7">
    <name type="scientific">Petromyzon marinus</name>
    <name type="common">Sea lamprey</name>
    <dbReference type="NCBI Taxonomy" id="7757"/>
    <lineage>
        <taxon>Eukaryota</taxon>
        <taxon>Metazoa</taxon>
        <taxon>Chordata</taxon>
        <taxon>Craniata</taxon>
        <taxon>Vertebrata</taxon>
        <taxon>Cyclostomata</taxon>
        <taxon>Hyperoartia</taxon>
        <taxon>Petromyzontiformes</taxon>
        <taxon>Petromyzontidae</taxon>
        <taxon>Petromyzon</taxon>
    </lineage>
</organism>
<feature type="compositionally biased region" description="Low complexity" evidence="5">
    <location>
        <begin position="178"/>
        <end position="187"/>
    </location>
</feature>
<feature type="region of interest" description="Disordered" evidence="5">
    <location>
        <begin position="241"/>
        <end position="271"/>
    </location>
</feature>
<feature type="region of interest" description="Disordered" evidence="5">
    <location>
        <begin position="1095"/>
        <end position="1115"/>
    </location>
</feature>
<feature type="compositionally biased region" description="Basic and acidic residues" evidence="5">
    <location>
        <begin position="1975"/>
        <end position="1989"/>
    </location>
</feature>
<keyword evidence="6" id="KW-1185">Reference proteome</keyword>
<evidence type="ECO:0000256" key="2">
    <source>
        <dbReference type="ARBA" id="ARBA00023125"/>
    </source>
</evidence>
<feature type="compositionally biased region" description="Polar residues" evidence="5">
    <location>
        <begin position="1095"/>
        <end position="1107"/>
    </location>
</feature>
<accession>A0AAJ7WQR1</accession>
<dbReference type="PANTHER" id="PTHR21545">
    <property type="entry name" value="TRANSCRIPTION FACTOR MLR1/2"/>
    <property type="match status" value="1"/>
</dbReference>
<reference evidence="7" key="1">
    <citation type="submission" date="2025-08" db="UniProtKB">
        <authorList>
            <consortium name="RefSeq"/>
        </authorList>
    </citation>
    <scope>IDENTIFICATION</scope>
    <source>
        <tissue evidence="7">Sperm</tissue>
    </source>
</reference>
<feature type="compositionally biased region" description="Basic and acidic residues" evidence="5">
    <location>
        <begin position="1751"/>
        <end position="1766"/>
    </location>
</feature>
<feature type="compositionally biased region" description="Polar residues" evidence="5">
    <location>
        <begin position="967"/>
        <end position="991"/>
    </location>
</feature>
<feature type="compositionally biased region" description="Basic and acidic residues" evidence="5">
    <location>
        <begin position="1727"/>
        <end position="1737"/>
    </location>
</feature>
<feature type="region of interest" description="Disordered" evidence="5">
    <location>
        <begin position="1160"/>
        <end position="1200"/>
    </location>
</feature>
<dbReference type="KEGG" id="pmrn:116940649"/>
<proteinExistence type="predicted"/>
<dbReference type="GeneID" id="116940649"/>
<feature type="compositionally biased region" description="Basic and acidic residues" evidence="5">
    <location>
        <begin position="935"/>
        <end position="966"/>
    </location>
</feature>
<feature type="compositionally biased region" description="Polar residues" evidence="5">
    <location>
        <begin position="1889"/>
        <end position="1908"/>
    </location>
</feature>
<sequence>MTTTTMMASWCRSPRCSAERRGFRRELDSWRHKLIHCIGFESILEGLYGPGLLRDLSLFDDCEPEEVSDWIVDENCPFCCLRRDKVKEHLSSPSDLDGASDSTDTAEQLERETETFLHALFQRKDPPRACNPAIPLVAREIMYRMIRQFAAEYAQRRDAAAAEKDGCEASPMAPPPAADAATSVPSAKPSCPTSSGTMLAVPSDLEHKAESPPQEPAAIPVKGTAPTPLADDSILSKLLSTQDEHTADEEEEEEEDKDDEDGPLDLSLGKSTQDCKYDQAGVLDLSTKKSMDASKSPSAKASAAGVAGKVLMIQEDASSYNGVFQNSTLYLILLKLCPLHQHLLVVVLKCLAEDYRSKHKSSNSTMGKKPCMSAFSDCKVLCWHQTKFPSNESCTESSSGCATGQQLAKASRASLNASVLSNTSNYNSKDSDKRYCTCTRTEPRRRSFRCLAKSNAESLKHQSELLPHGPVQVNCRRSCCTAPRARQLGRGKSPSPPTLSPVDSLDELEDCDFKQKSKIALRKSRPPRLVPQDDQGDSPHSSGSETLGCSRNFTAVHTRGLKAVHNGESDRGSSERYSEKDSLESTVLVDELMDRINLRLQTIETTVQIDGSNLVSKLSENSNENNGKRLLDDITSLMQCTKDKKRDYSLVDLLRKHEIHVVQTRLRRRRQNLGTLPQTVFSPTNAVSHRRPAMQIENKLSDLNSTFSLTPFHVTKEPSTDATWEGDDGTDIDCSDKESKFDSLPAESTDWKPAIRWPSIKINSCEFYPAPSEDSDVIYVDNIPDELSYSEINFKNMRRGNARKSTRGNVSSQEYYEMQTIWLKSTADTSENDVEPHQPQENGIYSKEYMQAPINGMVDIPPCKQENCNFENGKAPLCKDSRVSCISETQTSLKAENDSSKRVPGPRKSSRLILKERADTKTNERIPLNSRHNVNGHEKLMDENTQADEKFASFTKRSEGSAKHQSSENIAAVNTSTEPAEATGSGNYQSPCQQNTLTDDAVGLSTCSTLCSSRESVSSEFKGKLCHDQCVQGRKNVAGNFCTQTGDVQIIKGGTGEVEFTENATTSLSSPAVPLRDGDSSTAWKSSFAKASNNVSATTRSPVTSDQRTLRSSRRRYTQSAAVDECGTALRKKSPSRTDLAGKEKVEDCELDLERKPGALARAGRMAIESSSTAQERQSHDARTDSLTPTNETSLKVKSSLKVQCPDEARERRNREECSLKDEDMQILCSRDSNGDQNHPKAKISSTCDKKLRGIVVVVDDVQFKRNVMPNGDIPSCSVCLNPDCSRECLQPCHSESEARADVHNSLEPDSQDGNSSFFELKSSCTMESPPNNTGASTPSSDCAKWSRSEYMKLLWKKRHNILASKVTFSKNVENTGEQTPGNNNSLISKLGPRLFYDSSLLDISTKPPICKSHRSSTSVYSSQTQSTSEEQMHELHVSELSNNLAKPELSILGEDVQQNVNGGDGKMQTRSQIRALELPENRLQEQFLHHRVSEKNSNETHSLSDNCTVLKNVFTQEIEMYNYATQPSAKPSIFHTFTPDTRSECYGATSIGPTLHFAGEYFVQQGLVDSINEQYENINQGWIPVKNCNLLAKGKSTSERKKDVWLMGKKRTKKVTSRIPLIQQLFSSSCSLPKLQEWFLESTETRPLRILSKANARDPFSVLQASREKTTQMSDGQSFALTAKCDRMEKHLKKFALTASKAQKIPTKQNPKKVVNKTKLIPESQEKGEDCAECVHKNKNPKRTVTPTSAKERITNAPVRKEKAHSLQNSKPKPSRNATENKLTAAKVSQGSKSSDENGTRVCQQKWLQGERISKKYMNMRGKAAWSGAHCGEVARLPRELKALLEDEVHKNLPPAGNQRVGVRKSRMQSVDSPRPMLSKGVKDLRLQNKSKSSRTNSGSPLKNSEPPSKDAHTKTKECSTGGDPASLRVDGGHVDSRTVSHSLESRRALQGKEAARIPSKSSHFAAALLRPSKLGDAERKRRNDDMPHASPAKKMHLALRACKKT</sequence>
<protein>
    <submittedName>
        <fullName evidence="7">Uncharacterized protein LOC116940649 isoform X1</fullName>
    </submittedName>
</protein>
<evidence type="ECO:0000256" key="4">
    <source>
        <dbReference type="ARBA" id="ARBA00023242"/>
    </source>
</evidence>
<evidence type="ECO:0000313" key="7">
    <source>
        <dbReference type="RefSeq" id="XP_032806646.1"/>
    </source>
</evidence>
<feature type="compositionally biased region" description="Basic residues" evidence="5">
    <location>
        <begin position="516"/>
        <end position="526"/>
    </location>
</feature>
<feature type="compositionally biased region" description="Basic and acidic residues" evidence="5">
    <location>
        <begin position="565"/>
        <end position="583"/>
    </location>
</feature>
<keyword evidence="4" id="KW-0539">Nucleus</keyword>
<feature type="compositionally biased region" description="Basic and acidic residues" evidence="5">
    <location>
        <begin position="1932"/>
        <end position="1944"/>
    </location>
</feature>
<feature type="compositionally biased region" description="Polar residues" evidence="5">
    <location>
        <begin position="538"/>
        <end position="555"/>
    </location>
</feature>
<keyword evidence="3" id="KW-0804">Transcription</keyword>
<feature type="region of interest" description="Disordered" evidence="5">
    <location>
        <begin position="916"/>
        <end position="991"/>
    </location>
</feature>
<feature type="region of interest" description="Disordered" evidence="5">
    <location>
        <begin position="164"/>
        <end position="227"/>
    </location>
</feature>
<evidence type="ECO:0000256" key="3">
    <source>
        <dbReference type="ARBA" id="ARBA00023163"/>
    </source>
</evidence>
<feature type="compositionally biased region" description="Polar residues" evidence="5">
    <location>
        <begin position="1767"/>
        <end position="1794"/>
    </location>
</feature>
<evidence type="ECO:0000313" key="6">
    <source>
        <dbReference type="Proteomes" id="UP001318040"/>
    </source>
</evidence>
<dbReference type="GO" id="GO:0005634">
    <property type="term" value="C:nucleus"/>
    <property type="evidence" value="ECO:0007669"/>
    <property type="project" value="TreeGrafter"/>
</dbReference>
<name>A0AAJ7WQR1_PETMA</name>
<dbReference type="InterPro" id="IPR028104">
    <property type="entry name" value="DUF4553"/>
</dbReference>
<dbReference type="PANTHER" id="PTHR21545:SF13">
    <property type="entry name" value="ECDYSONE-INDUCED PROTEIN 93F, ISOFORM C"/>
    <property type="match status" value="1"/>
</dbReference>
<feature type="compositionally biased region" description="Polar residues" evidence="5">
    <location>
        <begin position="1185"/>
        <end position="1197"/>
    </location>
</feature>
<gene>
    <name evidence="7" type="primary">LOC116940649</name>
</gene>
<dbReference type="RefSeq" id="XP_032806646.1">
    <property type="nucleotide sequence ID" value="XM_032950755.1"/>
</dbReference>
<evidence type="ECO:0000256" key="5">
    <source>
        <dbReference type="SAM" id="MobiDB-lite"/>
    </source>
</evidence>
<feature type="compositionally biased region" description="Basic and acidic residues" evidence="5">
    <location>
        <begin position="1909"/>
        <end position="1919"/>
    </location>
</feature>